<name>A0ABU6QSE2_9FABA</name>
<keyword evidence="2" id="KW-1185">Reference proteome</keyword>
<proteinExistence type="predicted"/>
<dbReference type="Proteomes" id="UP001341840">
    <property type="component" value="Unassembled WGS sequence"/>
</dbReference>
<protein>
    <submittedName>
        <fullName evidence="1">Uncharacterized protein</fullName>
    </submittedName>
</protein>
<comment type="caution">
    <text evidence="1">The sequence shown here is derived from an EMBL/GenBank/DDBJ whole genome shotgun (WGS) entry which is preliminary data.</text>
</comment>
<evidence type="ECO:0000313" key="2">
    <source>
        <dbReference type="Proteomes" id="UP001341840"/>
    </source>
</evidence>
<evidence type="ECO:0000313" key="1">
    <source>
        <dbReference type="EMBL" id="MED6114946.1"/>
    </source>
</evidence>
<reference evidence="1 2" key="1">
    <citation type="journal article" date="2023" name="Plants (Basel)">
        <title>Bridging the Gap: Combining Genomics and Transcriptomics Approaches to Understand Stylosanthes scabra, an Orphan Legume from the Brazilian Caatinga.</title>
        <authorList>
            <person name="Ferreira-Neto J.R.C."/>
            <person name="da Silva M.D."/>
            <person name="Binneck E."/>
            <person name="de Melo N.F."/>
            <person name="da Silva R.H."/>
            <person name="de Melo A.L.T.M."/>
            <person name="Pandolfi V."/>
            <person name="Bustamante F.O."/>
            <person name="Brasileiro-Vidal A.C."/>
            <person name="Benko-Iseppon A.M."/>
        </authorList>
    </citation>
    <scope>NUCLEOTIDE SEQUENCE [LARGE SCALE GENOMIC DNA]</scope>
    <source>
        <tissue evidence="1">Leaves</tissue>
    </source>
</reference>
<sequence>MIWAYSGDGHYEVQVFVHSIPIAQRISPCTCASRRVKQKRKKKMMDEMTKNQPSHWWWLQFTLSDLFAKLAKMYYKKMPELLRMVEDFYD</sequence>
<organism evidence="1 2">
    <name type="scientific">Stylosanthes scabra</name>
    <dbReference type="NCBI Taxonomy" id="79078"/>
    <lineage>
        <taxon>Eukaryota</taxon>
        <taxon>Viridiplantae</taxon>
        <taxon>Streptophyta</taxon>
        <taxon>Embryophyta</taxon>
        <taxon>Tracheophyta</taxon>
        <taxon>Spermatophyta</taxon>
        <taxon>Magnoliopsida</taxon>
        <taxon>eudicotyledons</taxon>
        <taxon>Gunneridae</taxon>
        <taxon>Pentapetalae</taxon>
        <taxon>rosids</taxon>
        <taxon>fabids</taxon>
        <taxon>Fabales</taxon>
        <taxon>Fabaceae</taxon>
        <taxon>Papilionoideae</taxon>
        <taxon>50 kb inversion clade</taxon>
        <taxon>dalbergioids sensu lato</taxon>
        <taxon>Dalbergieae</taxon>
        <taxon>Pterocarpus clade</taxon>
        <taxon>Stylosanthes</taxon>
    </lineage>
</organism>
<dbReference type="EMBL" id="JASCZI010001424">
    <property type="protein sequence ID" value="MED6114946.1"/>
    <property type="molecule type" value="Genomic_DNA"/>
</dbReference>
<gene>
    <name evidence="1" type="ORF">PIB30_085421</name>
</gene>
<accession>A0ABU6QSE2</accession>